<sequence length="403" mass="43307">MTLDDTRRALASILGGLVLTACPGRPGGGETDGTSSSDTDQAPSTDAGTSDTPTTGNTPLPSDEVGPRETPWEVVVDALPFPIADIHTLTVGHKEFDENFANRGIVEVLFDHPEETITVETRKYVFDDGIDLENKFGRLALWAFVLSGNPARHPDPADDCRTGTWKDGCAILAYYDGKSQPLRMGMDFRVHLPTGWRGELFVTTEDNIAEDAWPRRGDVTIDGLCSGGDIDLEAGRAHVRLCRELSPTPTCPADRAAECATWPDGSGSEAWSPDCPCSPDLFGQLLIRAPQPWAANIVVDVPDDAWLNATAQNTEVNRPHDCKPQIDACTPDQCVLNDDDEYSPTAEFNYPGPAAPAGAGFNVTAVSGGCTLIPFAEPATSWTPDQEPSEELRGLVHVCTDCL</sequence>
<dbReference type="EMBL" id="JAQNDN010000022">
    <property type="protein sequence ID" value="MDC0673696.1"/>
    <property type="molecule type" value="Genomic_DNA"/>
</dbReference>
<comment type="caution">
    <text evidence="2">The sequence shown here is derived from an EMBL/GenBank/DDBJ whole genome shotgun (WGS) entry which is preliminary data.</text>
</comment>
<keyword evidence="3" id="KW-1185">Reference proteome</keyword>
<dbReference type="Proteomes" id="UP001217838">
    <property type="component" value="Unassembled WGS sequence"/>
</dbReference>
<feature type="compositionally biased region" description="Polar residues" evidence="1">
    <location>
        <begin position="41"/>
        <end position="60"/>
    </location>
</feature>
<accession>A0ABT5BHQ9</accession>
<dbReference type="RefSeq" id="WP_272007082.1">
    <property type="nucleotide sequence ID" value="NZ_JAQNDN010000022.1"/>
</dbReference>
<proteinExistence type="predicted"/>
<evidence type="ECO:0000256" key="1">
    <source>
        <dbReference type="SAM" id="MobiDB-lite"/>
    </source>
</evidence>
<evidence type="ECO:0000313" key="2">
    <source>
        <dbReference type="EMBL" id="MDC0673696.1"/>
    </source>
</evidence>
<protein>
    <recommendedName>
        <fullName evidence="4">Lipoprotein</fullName>
    </recommendedName>
</protein>
<feature type="region of interest" description="Disordered" evidence="1">
    <location>
        <begin position="19"/>
        <end position="68"/>
    </location>
</feature>
<organism evidence="2 3">
    <name type="scientific">Nannocystis radixulma</name>
    <dbReference type="NCBI Taxonomy" id="2995305"/>
    <lineage>
        <taxon>Bacteria</taxon>
        <taxon>Pseudomonadati</taxon>
        <taxon>Myxococcota</taxon>
        <taxon>Polyangia</taxon>
        <taxon>Nannocystales</taxon>
        <taxon>Nannocystaceae</taxon>
        <taxon>Nannocystis</taxon>
    </lineage>
</organism>
<evidence type="ECO:0008006" key="4">
    <source>
        <dbReference type="Google" id="ProtNLM"/>
    </source>
</evidence>
<evidence type="ECO:0000313" key="3">
    <source>
        <dbReference type="Proteomes" id="UP001217838"/>
    </source>
</evidence>
<gene>
    <name evidence="2" type="ORF">POL58_38480</name>
</gene>
<reference evidence="2 3" key="1">
    <citation type="submission" date="2022-11" db="EMBL/GenBank/DDBJ databases">
        <title>Minimal conservation of predation-associated metabolite biosynthetic gene clusters underscores biosynthetic potential of Myxococcota including descriptions for ten novel species: Archangium lansinium sp. nov., Myxococcus landrumus sp. nov., Nannocystis bai.</title>
        <authorList>
            <person name="Ahearne A."/>
            <person name="Stevens C."/>
            <person name="Dowd S."/>
        </authorList>
    </citation>
    <scope>NUCLEOTIDE SEQUENCE [LARGE SCALE GENOMIC DNA]</scope>
    <source>
        <strain evidence="2 3">NCELM</strain>
    </source>
</reference>
<name>A0ABT5BHQ9_9BACT</name>
<dbReference type="PROSITE" id="PS51257">
    <property type="entry name" value="PROKAR_LIPOPROTEIN"/>
    <property type="match status" value="1"/>
</dbReference>